<dbReference type="Proteomes" id="UP000886101">
    <property type="component" value="Unassembled WGS sequence"/>
</dbReference>
<dbReference type="InterPro" id="IPR027417">
    <property type="entry name" value="P-loop_NTPase"/>
</dbReference>
<dbReference type="EMBL" id="DROK01000108">
    <property type="protein sequence ID" value="HHI96946.1"/>
    <property type="molecule type" value="Genomic_DNA"/>
</dbReference>
<dbReference type="PANTHER" id="PTHR42711:SF5">
    <property type="entry name" value="ABC TRANSPORTER ATP-BINDING PROTEIN NATA"/>
    <property type="match status" value="1"/>
</dbReference>
<keyword evidence="2" id="KW-0813">Transport</keyword>
<comment type="similarity">
    <text evidence="1">Belongs to the ABC transporter superfamily.</text>
</comment>
<dbReference type="SMART" id="SM00382">
    <property type="entry name" value="AAA"/>
    <property type="match status" value="1"/>
</dbReference>
<dbReference type="InterPro" id="IPR003593">
    <property type="entry name" value="AAA+_ATPase"/>
</dbReference>
<accession>A0A7V5U2H9</accession>
<dbReference type="InterPro" id="IPR050763">
    <property type="entry name" value="ABC_transporter_ATP-binding"/>
</dbReference>
<name>A0A7V5U2H9_9BACT</name>
<dbReference type="PROSITE" id="PS50893">
    <property type="entry name" value="ABC_TRANSPORTER_2"/>
    <property type="match status" value="1"/>
</dbReference>
<sequence>MEAILEVRDLEKSFGRVRALDQVSFSLAPGEILGIVGPNGAGKTTLINCLLGLVLPSRGRIFYFGLELFANRSLILEKVNFASSYVALPLSLTLEENLLVYAHLYGVQHPKGKVLELLELFGLAEIRHKRTRSLSSGQMMRLCLAKALLNEPQVLLLDEPTAGLDPEMAQKTRELISAYARRQKTAVIFTSHNLYEVERLCDRILILFKGRIQGLGKISELLETFRVNSLEELYFRLTT</sequence>
<dbReference type="Pfam" id="PF00005">
    <property type="entry name" value="ABC_tran"/>
    <property type="match status" value="1"/>
</dbReference>
<evidence type="ECO:0000313" key="7">
    <source>
        <dbReference type="EMBL" id="HHI96946.1"/>
    </source>
</evidence>
<comment type="caution">
    <text evidence="7">The sequence shown here is derived from an EMBL/GenBank/DDBJ whole genome shotgun (WGS) entry which is preliminary data.</text>
</comment>
<reference evidence="7" key="1">
    <citation type="journal article" date="2020" name="mSystems">
        <title>Genome- and Community-Level Interaction Insights into Carbon Utilization and Element Cycling Functions of Hydrothermarchaeota in Hydrothermal Sediment.</title>
        <authorList>
            <person name="Zhou Z."/>
            <person name="Liu Y."/>
            <person name="Xu W."/>
            <person name="Pan J."/>
            <person name="Luo Z.H."/>
            <person name="Li M."/>
        </authorList>
    </citation>
    <scope>NUCLEOTIDE SEQUENCE [LARGE SCALE GENOMIC DNA]</scope>
    <source>
        <strain evidence="7">HyVt-533</strain>
    </source>
</reference>
<dbReference type="InterPro" id="IPR017871">
    <property type="entry name" value="ABC_transporter-like_CS"/>
</dbReference>
<dbReference type="Gene3D" id="3.40.50.300">
    <property type="entry name" value="P-loop containing nucleotide triphosphate hydrolases"/>
    <property type="match status" value="1"/>
</dbReference>
<evidence type="ECO:0000259" key="6">
    <source>
        <dbReference type="PROSITE" id="PS50893"/>
    </source>
</evidence>
<dbReference type="GO" id="GO:0005524">
    <property type="term" value="F:ATP binding"/>
    <property type="evidence" value="ECO:0007669"/>
    <property type="project" value="UniProtKB-KW"/>
</dbReference>
<proteinExistence type="inferred from homology"/>
<evidence type="ECO:0000256" key="3">
    <source>
        <dbReference type="ARBA" id="ARBA00022458"/>
    </source>
</evidence>
<keyword evidence="3" id="KW-0536">Nodulation</keyword>
<evidence type="ECO:0000256" key="1">
    <source>
        <dbReference type="ARBA" id="ARBA00005417"/>
    </source>
</evidence>
<organism evidence="7">
    <name type="scientific">Thermodesulfatator atlanticus</name>
    <dbReference type="NCBI Taxonomy" id="501497"/>
    <lineage>
        <taxon>Bacteria</taxon>
        <taxon>Pseudomonadati</taxon>
        <taxon>Thermodesulfobacteriota</taxon>
        <taxon>Thermodesulfobacteria</taxon>
        <taxon>Thermodesulfobacteriales</taxon>
        <taxon>Thermodesulfatatoraceae</taxon>
        <taxon>Thermodesulfatator</taxon>
    </lineage>
</organism>
<keyword evidence="5 7" id="KW-0067">ATP-binding</keyword>
<protein>
    <submittedName>
        <fullName evidence="7">ABC transporter ATP-binding protein</fullName>
    </submittedName>
</protein>
<keyword evidence="4" id="KW-0547">Nucleotide-binding</keyword>
<dbReference type="InterPro" id="IPR003439">
    <property type="entry name" value="ABC_transporter-like_ATP-bd"/>
</dbReference>
<dbReference type="PANTHER" id="PTHR42711">
    <property type="entry name" value="ABC TRANSPORTER ATP-BINDING PROTEIN"/>
    <property type="match status" value="1"/>
</dbReference>
<dbReference type="AlphaFoldDB" id="A0A7V5U2H9"/>
<evidence type="ECO:0000256" key="4">
    <source>
        <dbReference type="ARBA" id="ARBA00022741"/>
    </source>
</evidence>
<dbReference type="PROSITE" id="PS00211">
    <property type="entry name" value="ABC_TRANSPORTER_1"/>
    <property type="match status" value="1"/>
</dbReference>
<evidence type="ECO:0000256" key="5">
    <source>
        <dbReference type="ARBA" id="ARBA00022840"/>
    </source>
</evidence>
<dbReference type="SUPFAM" id="SSF52540">
    <property type="entry name" value="P-loop containing nucleoside triphosphate hydrolases"/>
    <property type="match status" value="1"/>
</dbReference>
<dbReference type="GO" id="GO:0016887">
    <property type="term" value="F:ATP hydrolysis activity"/>
    <property type="evidence" value="ECO:0007669"/>
    <property type="project" value="InterPro"/>
</dbReference>
<evidence type="ECO:0000256" key="2">
    <source>
        <dbReference type="ARBA" id="ARBA00022448"/>
    </source>
</evidence>
<feature type="domain" description="ABC transporter" evidence="6">
    <location>
        <begin position="5"/>
        <end position="234"/>
    </location>
</feature>
<gene>
    <name evidence="7" type="ORF">ENJ96_03760</name>
</gene>
<dbReference type="CDD" id="cd03230">
    <property type="entry name" value="ABC_DR_subfamily_A"/>
    <property type="match status" value="1"/>
</dbReference>